<reference evidence="5 6" key="1">
    <citation type="journal article" date="2011" name="Science">
        <title>The Selaginella genome identifies genetic changes associated with the evolution of vascular plants.</title>
        <authorList>
            <person name="Banks J.A."/>
            <person name="Nishiyama T."/>
            <person name="Hasebe M."/>
            <person name="Bowman J.L."/>
            <person name="Gribskov M."/>
            <person name="dePamphilis C."/>
            <person name="Albert V.A."/>
            <person name="Aono N."/>
            <person name="Aoyama T."/>
            <person name="Ambrose B.A."/>
            <person name="Ashton N.W."/>
            <person name="Axtell M.J."/>
            <person name="Barker E."/>
            <person name="Barker M.S."/>
            <person name="Bennetzen J.L."/>
            <person name="Bonawitz N.D."/>
            <person name="Chapple C."/>
            <person name="Cheng C."/>
            <person name="Correa L.G."/>
            <person name="Dacre M."/>
            <person name="DeBarry J."/>
            <person name="Dreyer I."/>
            <person name="Elias M."/>
            <person name="Engstrom E.M."/>
            <person name="Estelle M."/>
            <person name="Feng L."/>
            <person name="Finet C."/>
            <person name="Floyd S.K."/>
            <person name="Frommer W.B."/>
            <person name="Fujita T."/>
            <person name="Gramzow L."/>
            <person name="Gutensohn M."/>
            <person name="Harholt J."/>
            <person name="Hattori M."/>
            <person name="Heyl A."/>
            <person name="Hirai T."/>
            <person name="Hiwatashi Y."/>
            <person name="Ishikawa M."/>
            <person name="Iwata M."/>
            <person name="Karol K.G."/>
            <person name="Koehler B."/>
            <person name="Kolukisaoglu U."/>
            <person name="Kubo M."/>
            <person name="Kurata T."/>
            <person name="Lalonde S."/>
            <person name="Li K."/>
            <person name="Li Y."/>
            <person name="Litt A."/>
            <person name="Lyons E."/>
            <person name="Manning G."/>
            <person name="Maruyama T."/>
            <person name="Michael T.P."/>
            <person name="Mikami K."/>
            <person name="Miyazaki S."/>
            <person name="Morinaga S."/>
            <person name="Murata T."/>
            <person name="Mueller-Roeber B."/>
            <person name="Nelson D.R."/>
            <person name="Obara M."/>
            <person name="Oguri Y."/>
            <person name="Olmstead R.G."/>
            <person name="Onodera N."/>
            <person name="Petersen B.L."/>
            <person name="Pils B."/>
            <person name="Prigge M."/>
            <person name="Rensing S.A."/>
            <person name="Riano-Pachon D.M."/>
            <person name="Roberts A.W."/>
            <person name="Sato Y."/>
            <person name="Scheller H.V."/>
            <person name="Schulz B."/>
            <person name="Schulz C."/>
            <person name="Shakirov E.V."/>
            <person name="Shibagaki N."/>
            <person name="Shinohara N."/>
            <person name="Shippen D.E."/>
            <person name="Soerensen I."/>
            <person name="Sotooka R."/>
            <person name="Sugimoto N."/>
            <person name="Sugita M."/>
            <person name="Sumikawa N."/>
            <person name="Tanurdzic M."/>
            <person name="Theissen G."/>
            <person name="Ulvskov P."/>
            <person name="Wakazuki S."/>
            <person name="Weng J.K."/>
            <person name="Willats W.W."/>
            <person name="Wipf D."/>
            <person name="Wolf P.G."/>
            <person name="Yang L."/>
            <person name="Zimmer A.D."/>
            <person name="Zhu Q."/>
            <person name="Mitros T."/>
            <person name="Hellsten U."/>
            <person name="Loque D."/>
            <person name="Otillar R."/>
            <person name="Salamov A."/>
            <person name="Schmutz J."/>
            <person name="Shapiro H."/>
            <person name="Lindquist E."/>
            <person name="Lucas S."/>
            <person name="Rokhsar D."/>
            <person name="Grigoriev I.V."/>
        </authorList>
    </citation>
    <scope>NUCLEOTIDE SEQUENCE [LARGE SCALE GENOMIC DNA]</scope>
</reference>
<keyword evidence="3" id="KW-0472">Membrane</keyword>
<keyword evidence="6" id="KW-1185">Reference proteome</keyword>
<dbReference type="InterPro" id="IPR049270">
    <property type="entry name" value="CFAP58_CC"/>
</dbReference>
<dbReference type="eggNOG" id="ENOG502S43U">
    <property type="taxonomic scope" value="Eukaryota"/>
</dbReference>
<accession>D8R7N5</accession>
<feature type="coiled-coil region" evidence="2">
    <location>
        <begin position="39"/>
        <end position="139"/>
    </location>
</feature>
<evidence type="ECO:0000313" key="6">
    <source>
        <dbReference type="Proteomes" id="UP000001514"/>
    </source>
</evidence>
<proteinExistence type="predicted"/>
<name>D8R7N5_SELML</name>
<organism evidence="6">
    <name type="scientific">Selaginella moellendorffii</name>
    <name type="common">Spikemoss</name>
    <dbReference type="NCBI Taxonomy" id="88036"/>
    <lineage>
        <taxon>Eukaryota</taxon>
        <taxon>Viridiplantae</taxon>
        <taxon>Streptophyta</taxon>
        <taxon>Embryophyta</taxon>
        <taxon>Tracheophyta</taxon>
        <taxon>Lycopodiopsida</taxon>
        <taxon>Selaginellales</taxon>
        <taxon>Selaginellaceae</taxon>
        <taxon>Selaginella</taxon>
    </lineage>
</organism>
<dbReference type="InParanoid" id="D8R7N5"/>
<evidence type="ECO:0000256" key="2">
    <source>
        <dbReference type="SAM" id="Coils"/>
    </source>
</evidence>
<dbReference type="SUPFAM" id="SSF47473">
    <property type="entry name" value="EF-hand"/>
    <property type="match status" value="1"/>
</dbReference>
<dbReference type="Pfam" id="PF21771">
    <property type="entry name" value="CFAP58_CC"/>
    <property type="match status" value="1"/>
</dbReference>
<dbReference type="Proteomes" id="UP000001514">
    <property type="component" value="Unassembled WGS sequence"/>
</dbReference>
<dbReference type="PANTHER" id="PTHR32083">
    <property type="entry name" value="CILIA AND FLAGELLA-ASSOCIATED PROTEIN 58-RELATED"/>
    <property type="match status" value="1"/>
</dbReference>
<keyword evidence="3" id="KW-1133">Transmembrane helix</keyword>
<dbReference type="PROSITE" id="PS50222">
    <property type="entry name" value="EF_HAND_2"/>
    <property type="match status" value="1"/>
</dbReference>
<keyword evidence="3" id="KW-0812">Transmembrane</keyword>
<dbReference type="Gramene" id="EFJ31910">
    <property type="protein sequence ID" value="EFJ31910"/>
    <property type="gene ID" value="SELMODRAFT_439831"/>
</dbReference>
<keyword evidence="1 2" id="KW-0175">Coiled coil</keyword>
<dbReference type="Gene3D" id="1.10.238.10">
    <property type="entry name" value="EF-hand"/>
    <property type="match status" value="1"/>
</dbReference>
<feature type="coiled-coil region" evidence="2">
    <location>
        <begin position="561"/>
        <end position="595"/>
    </location>
</feature>
<dbReference type="InterPro" id="IPR002048">
    <property type="entry name" value="EF_hand_dom"/>
</dbReference>
<dbReference type="InterPro" id="IPR011992">
    <property type="entry name" value="EF-hand-dom_pair"/>
</dbReference>
<dbReference type="GO" id="GO:0005856">
    <property type="term" value="C:cytoskeleton"/>
    <property type="evidence" value="ECO:0000318"/>
    <property type="project" value="GO_Central"/>
</dbReference>
<dbReference type="KEGG" id="smo:SELMODRAFT_439831"/>
<evidence type="ECO:0000256" key="1">
    <source>
        <dbReference type="ARBA" id="ARBA00023054"/>
    </source>
</evidence>
<evidence type="ECO:0000259" key="4">
    <source>
        <dbReference type="PROSITE" id="PS50222"/>
    </source>
</evidence>
<feature type="coiled-coil region" evidence="2">
    <location>
        <begin position="218"/>
        <end position="276"/>
    </location>
</feature>
<dbReference type="Pfam" id="PF13499">
    <property type="entry name" value="EF-hand_7"/>
    <property type="match status" value="1"/>
</dbReference>
<feature type="domain" description="EF-hand" evidence="4">
    <location>
        <begin position="1129"/>
        <end position="1164"/>
    </location>
</feature>
<dbReference type="EMBL" id="GL377573">
    <property type="protein sequence ID" value="EFJ31910.1"/>
    <property type="molecule type" value="Genomic_DNA"/>
</dbReference>
<dbReference type="PANTHER" id="PTHR32083:SF34">
    <property type="entry name" value="COILED-COIL DOMAIN-CONTAINING PROTEIN 146"/>
    <property type="match status" value="1"/>
</dbReference>
<dbReference type="STRING" id="88036.D8R7N5"/>
<gene>
    <name evidence="5" type="ORF">SELMODRAFT_439831</name>
</gene>
<feature type="transmembrane region" description="Helical" evidence="3">
    <location>
        <begin position="1258"/>
        <end position="1277"/>
    </location>
</feature>
<dbReference type="GO" id="GO:0005509">
    <property type="term" value="F:calcium ion binding"/>
    <property type="evidence" value="ECO:0007669"/>
    <property type="project" value="InterPro"/>
</dbReference>
<sequence length="1303" mass="149615">MAEEEGIELVVLPDLSALLKLDELVRKGNITGAKAAFARQRYEELHKSLKESIANTRKLFEEREELTRKFNVEKIELEKVLVDAQEDEAALDMLREDSEQAESEALACRERDLALQAEETDLRRAQEEFQKRIEEIEHEYDMALQPTLLQLKMDISDLHSQHGDSIAKIEELKKEAPPITRDHIFGRALKFKRVLRSWRPTCKADVLSNGVKGLTTQDQNYSEKIKELETHIEKLNQNMRETTEEHARLAVELEKVRQLTEQKEQSVAEMKKELELHSLDADQYLADRVTLDMQLKALQTDHKVEQERLVTRTTDKDKITKKVKHTENVLKQIQDTLPSFGAVKSNINMQLMQVENERKKVHTTVLEIKKDIDGRMRMYTELKGVGKEMVAQLREGHQKATELEREVYRSISLDYERQQQAGELASMRENICRTLSLKVQQLKEARERIRVSDITIAFLQKKEKDICDTYAKFFNVYNLLRSQRNKSVKLMQLSNLTILELKDKMGMLEVEVNMLQNEVLYKDKVLTKMRKEFAIIVQHRFLLRSEITQCHIALQKKKEMADEHMIEIDKLNGLLRNAEKDMESFRKQYEHAVLSRNHTGISLIDRNDELCILYEKSHAQDELLKHSEIELLKRENEIALLKPELINLERYILLCYKSLPNAVEIRKEIKNVKIQLRLTVQEGERLSKLVENPENKAHWRLLEGTDPTANELMAKLTALEFFLHRKGDQSLEKNLVLEEVTALAEDLKKQAADGYADAVETVSKMSRFQRQLRHVTTQMMATVSELSLTQATAMSLKQEKECLEAVLLEASARLANGEPPTADCEREWHHMQRRSFSACGFSRDDSEFGERRQALDLLSTAEPRPNAYIPVDNYGLPKPFGGAHPPFKPTEPGASFRHIRKPEPRPLMACEELGRALIADCAVWRDPQFQRSSHVRALRYALKTWATEMRRVKRYDIDVSRAIQACARLEQSLNESNDIDTFQCHQEQVASLYSAADAVLSAEEGRCFMTERNKAAIEASILLFGSRGVVPRVAAAPEPPVGCNRRVDCKAVIKSVNDGWQPRWPGDLGDPFEPYHQLVEQFLHSCLTFHAKALEQLSTAFALVRRASKNARELSYIRTLAGAAGISVKEYRRLWEMFTKIDYENTGNITKKELMAAMKRDKDIAAFMQLSRAKGKDGRRESFESVFNRIDSTGVGAITWEQFLYFFSSGRSLIGDNVCPSNCVSGAAKRPSSPIGGSVRSSVIPWVRRFLYSGDNKHVFIGVVTILGVGYIPWYFMTRGVKHSSHQDYMDKAEEARKARLST</sequence>
<evidence type="ECO:0000313" key="5">
    <source>
        <dbReference type="EMBL" id="EFJ31910.1"/>
    </source>
</evidence>
<dbReference type="HOGENOM" id="CLU_261321_0_0_1"/>
<protein>
    <recommendedName>
        <fullName evidence="4">EF-hand domain-containing protein</fullName>
    </recommendedName>
</protein>
<evidence type="ECO:0000256" key="3">
    <source>
        <dbReference type="SAM" id="Phobius"/>
    </source>
</evidence>